<accession>A0A5B9EGE2</accession>
<evidence type="ECO:0000313" key="1">
    <source>
        <dbReference type="EMBL" id="QEE30215.1"/>
    </source>
</evidence>
<keyword evidence="2" id="KW-1185">Reference proteome</keyword>
<organism evidence="1 2">
    <name type="scientific">Terriglobus albidus</name>
    <dbReference type="NCBI Taxonomy" id="1592106"/>
    <lineage>
        <taxon>Bacteria</taxon>
        <taxon>Pseudomonadati</taxon>
        <taxon>Acidobacteriota</taxon>
        <taxon>Terriglobia</taxon>
        <taxon>Terriglobales</taxon>
        <taxon>Acidobacteriaceae</taxon>
        <taxon>Terriglobus</taxon>
    </lineage>
</organism>
<proteinExistence type="predicted"/>
<dbReference type="InterPro" id="IPR058595">
    <property type="entry name" value="Avidin-like"/>
</dbReference>
<protein>
    <submittedName>
        <fullName evidence="1">Uncharacterized protein</fullName>
    </submittedName>
</protein>
<name>A0A5B9EGE2_9BACT</name>
<evidence type="ECO:0000313" key="2">
    <source>
        <dbReference type="Proteomes" id="UP000321820"/>
    </source>
</evidence>
<dbReference type="Proteomes" id="UP000321820">
    <property type="component" value="Chromosome"/>
</dbReference>
<gene>
    <name evidence="1" type="ORF">FTW19_20880</name>
</gene>
<dbReference type="AlphaFoldDB" id="A0A5B9EGE2"/>
<dbReference type="KEGG" id="talb:FTW19_20880"/>
<dbReference type="RefSeq" id="WP_147649484.1">
    <property type="nucleotide sequence ID" value="NZ_CP042806.1"/>
</dbReference>
<dbReference type="Pfam" id="PF26421">
    <property type="entry name" value="Avidin_like"/>
    <property type="match status" value="1"/>
</dbReference>
<dbReference type="EMBL" id="CP042806">
    <property type="protein sequence ID" value="QEE30215.1"/>
    <property type="molecule type" value="Genomic_DNA"/>
</dbReference>
<dbReference type="OrthoDB" id="5684515at2"/>
<sequence>MSGQTILEFKQTNDMVSAHYRGGSIVDGYLIGTLDSAGTSLRFCYVQIDLHGNVDAGVSTATISHLQDGRVRLEESFQWLTRPGRGNNVFEEIRDTGDVS</sequence>
<reference evidence="1 2" key="1">
    <citation type="submission" date="2019-08" db="EMBL/GenBank/DDBJ databases">
        <title>Complete genome sequence of Terriglobus albidus strain ORNL.</title>
        <authorList>
            <person name="Podar M."/>
        </authorList>
    </citation>
    <scope>NUCLEOTIDE SEQUENCE [LARGE SCALE GENOMIC DNA]</scope>
    <source>
        <strain evidence="1 2">ORNL</strain>
    </source>
</reference>